<organism evidence="2 3">
    <name type="scientific">Bondarzewia mesenterica</name>
    <dbReference type="NCBI Taxonomy" id="1095465"/>
    <lineage>
        <taxon>Eukaryota</taxon>
        <taxon>Fungi</taxon>
        <taxon>Dikarya</taxon>
        <taxon>Basidiomycota</taxon>
        <taxon>Agaricomycotina</taxon>
        <taxon>Agaricomycetes</taxon>
        <taxon>Russulales</taxon>
        <taxon>Bondarzewiaceae</taxon>
        <taxon>Bondarzewia</taxon>
    </lineage>
</organism>
<keyword evidence="1" id="KW-1133">Transmembrane helix</keyword>
<protein>
    <submittedName>
        <fullName evidence="2">Uncharacterized protein</fullName>
    </submittedName>
</protein>
<name>A0A4S4M827_9AGAM</name>
<dbReference type="Proteomes" id="UP000310158">
    <property type="component" value="Unassembled WGS sequence"/>
</dbReference>
<feature type="transmembrane region" description="Helical" evidence="1">
    <location>
        <begin position="71"/>
        <end position="98"/>
    </location>
</feature>
<evidence type="ECO:0000313" key="2">
    <source>
        <dbReference type="EMBL" id="THH21359.1"/>
    </source>
</evidence>
<comment type="caution">
    <text evidence="2">The sequence shown here is derived from an EMBL/GenBank/DDBJ whole genome shotgun (WGS) entry which is preliminary data.</text>
</comment>
<dbReference type="EMBL" id="SGPL01000004">
    <property type="protein sequence ID" value="THH21359.1"/>
    <property type="molecule type" value="Genomic_DNA"/>
</dbReference>
<evidence type="ECO:0000256" key="1">
    <source>
        <dbReference type="SAM" id="Phobius"/>
    </source>
</evidence>
<sequence>MIVLDPEEVPSQPKLTADTILDRTRRAIDSSLGEARPSSPILPDYETSEAQQQIIQNIRGKGRRRSKFWTAALYATVLYVALFVVAGIPLILLVSLSLTETSVLHLNESYTISKKVGRPRHRPPNPLFELPPPNRIVSHIDLSIPLSAGEEAECNTWHPDDSGTSYIKSSSLSSHSLQFTLPVDKPIVIRSNISTEQDTPAGLSGHLYVDINPDVTAKDALVSVTVRSSHHDLFEESHVCLMKSDNRTGISLYVPELMQGSDILSFNMSLLLPAVNSRPLRIKQLSTILPFFDQTFGRLDGVEFKRVLLEGLSSKVTFDYIKAHKVSVKTTEQEVSGTFNISDALTLDTINGPIFANVTLENCGKPDKPTFMSLDTGNGPIVANLYLLVSEAHLSASKFNPNFIAKARTFNAPMTLSVAHIGATSRLFMSAQNSQGAVNISMDPLYVGTFDLQAKSSSAVVQERHVPGGLWAEKYDGEQRALQYDHTSHSRLLGWVGWGSRPMGEERRQDGHVEVMSSLSPVVLQLDQPA</sequence>
<proteinExistence type="predicted"/>
<keyword evidence="1" id="KW-0472">Membrane</keyword>
<accession>A0A4S4M827</accession>
<keyword evidence="1" id="KW-0812">Transmembrane</keyword>
<reference evidence="2 3" key="1">
    <citation type="submission" date="2019-02" db="EMBL/GenBank/DDBJ databases">
        <title>Genome sequencing of the rare red list fungi Bondarzewia mesenterica.</title>
        <authorList>
            <person name="Buettner E."/>
            <person name="Kellner H."/>
        </authorList>
    </citation>
    <scope>NUCLEOTIDE SEQUENCE [LARGE SCALE GENOMIC DNA]</scope>
    <source>
        <strain evidence="2 3">DSM 108281</strain>
    </source>
</reference>
<dbReference type="AlphaFoldDB" id="A0A4S4M827"/>
<gene>
    <name evidence="2" type="ORF">EW146_g176</name>
</gene>
<evidence type="ECO:0000313" key="3">
    <source>
        <dbReference type="Proteomes" id="UP000310158"/>
    </source>
</evidence>
<keyword evidence="3" id="KW-1185">Reference proteome</keyword>
<dbReference type="OrthoDB" id="3233661at2759"/>